<dbReference type="AlphaFoldDB" id="F8A088"/>
<keyword evidence="2 5" id="KW-0548">Nucleotidyltransferase</keyword>
<protein>
    <recommendedName>
        <fullName evidence="5">Phosphoenolpyruvate guanylyltransferase</fullName>
        <shortName evidence="5">PEP guanylyltransferase</shortName>
        <ecNumber evidence="5">2.7.7.105</ecNumber>
    </recommendedName>
</protein>
<evidence type="ECO:0000256" key="2">
    <source>
        <dbReference type="ARBA" id="ARBA00022695"/>
    </source>
</evidence>
<dbReference type="Gene3D" id="3.90.550.10">
    <property type="entry name" value="Spore Coat Polysaccharide Biosynthesis Protein SpsA, Chain A"/>
    <property type="match status" value="1"/>
</dbReference>
<dbReference type="InterPro" id="IPR002835">
    <property type="entry name" value="CofC"/>
</dbReference>
<proteinExistence type="inferred from homology"/>
<dbReference type="GO" id="GO:0005525">
    <property type="term" value="F:GTP binding"/>
    <property type="evidence" value="ECO:0007669"/>
    <property type="project" value="UniProtKB-KW"/>
</dbReference>
<keyword evidence="1 5" id="KW-0808">Transferase</keyword>
<evidence type="ECO:0000256" key="5">
    <source>
        <dbReference type="HAMAP-Rule" id="MF_02114"/>
    </source>
</evidence>
<dbReference type="InterPro" id="IPR029044">
    <property type="entry name" value="Nucleotide-diphossugar_trans"/>
</dbReference>
<comment type="pathway">
    <text evidence="5">Cofactor biosynthesis; coenzyme F420 biosynthesis.</text>
</comment>
<sequence>MTARDGRVAWVVVVPVKDARAGKTRLARALPPEDRVELVRAMALDTIGAALAAGGVRDVLVVTADEALRAAVPALGAHVVDEPAPGDVPPLDAAVLAGEERARDAWPGAGVAALLGDLPALAPTDLADALRAAGRHARAFVADAQGTGTTLLTARADARLAPRFGTGSAAAHRAAGHVELDVPAGSTLRHDVDTPADLPPRAAGPHTAALVGGWAGVRA</sequence>
<feature type="binding site" evidence="5">
    <location>
        <position position="149"/>
    </location>
    <ligand>
        <name>phosphoenolpyruvate</name>
        <dbReference type="ChEBI" id="CHEBI:58702"/>
    </ligand>
</feature>
<dbReference type="EC" id="2.7.7.105" evidence="5"/>
<dbReference type="eggNOG" id="COG1920">
    <property type="taxonomic scope" value="Bacteria"/>
</dbReference>
<dbReference type="OrthoDB" id="5144578at2"/>
<dbReference type="Proteomes" id="UP000000485">
    <property type="component" value="Chromosome"/>
</dbReference>
<dbReference type="HAMAP" id="MF_02114">
    <property type="entry name" value="CofC"/>
    <property type="match status" value="1"/>
</dbReference>
<comment type="similarity">
    <text evidence="5">Belongs to the CofC family.</text>
</comment>
<evidence type="ECO:0000313" key="6">
    <source>
        <dbReference type="EMBL" id="AEI12652.1"/>
    </source>
</evidence>
<dbReference type="GO" id="GO:0043814">
    <property type="term" value="F:phospholactate guanylyltransferase activity"/>
    <property type="evidence" value="ECO:0007669"/>
    <property type="project" value="InterPro"/>
</dbReference>
<dbReference type="SUPFAM" id="SSF53448">
    <property type="entry name" value="Nucleotide-diphospho-sugar transferases"/>
    <property type="match status" value="1"/>
</dbReference>
<accession>F8A088</accession>
<dbReference type="NCBIfam" id="TIGR03552">
    <property type="entry name" value="F420_cofC"/>
    <property type="match status" value="1"/>
</dbReference>
<dbReference type="GO" id="GO:0052645">
    <property type="term" value="P:F420-0 metabolic process"/>
    <property type="evidence" value="ECO:0007669"/>
    <property type="project" value="UniProtKB-UniRule"/>
</dbReference>
<reference evidence="7" key="1">
    <citation type="submission" date="2011-04" db="EMBL/GenBank/DDBJ databases">
        <title>Complete sequence of Cellvibrio gilvus ATCC 13127.</title>
        <authorList>
            <person name="Lucas S."/>
            <person name="Han J."/>
            <person name="Lapidus A."/>
            <person name="Cheng J.-F."/>
            <person name="Goodwin L."/>
            <person name="Pitluck S."/>
            <person name="Peters L."/>
            <person name="Munk A."/>
            <person name="Detter J.C."/>
            <person name="Han C."/>
            <person name="Tapia R."/>
            <person name="Land M."/>
            <person name="Hauser L."/>
            <person name="Kyrpides N."/>
            <person name="Ivanova N."/>
            <person name="Ovchinnikova G."/>
            <person name="Pagani I."/>
            <person name="Mead D."/>
            <person name="Brumm P."/>
            <person name="Woyke T."/>
        </authorList>
    </citation>
    <scope>NUCLEOTIDE SEQUENCE [LARGE SCALE GENOMIC DNA]</scope>
    <source>
        <strain evidence="7">ATCC 13127 / NRRL B-14078</strain>
    </source>
</reference>
<dbReference type="PANTHER" id="PTHR40392:SF1">
    <property type="entry name" value="2-PHOSPHO-L-LACTATE GUANYLYLTRANSFERASE"/>
    <property type="match status" value="1"/>
</dbReference>
<dbReference type="EMBL" id="CP002665">
    <property type="protein sequence ID" value="AEI12652.1"/>
    <property type="molecule type" value="Genomic_DNA"/>
</dbReference>
<organism evidence="6 7">
    <name type="scientific">Cellulomonas gilvus (strain ATCC 13127 / NRRL B-14078)</name>
    <name type="common">Cellvibrio gilvus</name>
    <dbReference type="NCBI Taxonomy" id="593907"/>
    <lineage>
        <taxon>Bacteria</taxon>
        <taxon>Bacillati</taxon>
        <taxon>Actinomycetota</taxon>
        <taxon>Actinomycetes</taxon>
        <taxon>Micrococcales</taxon>
        <taxon>Cellulomonadaceae</taxon>
        <taxon>Cellulomonas</taxon>
    </lineage>
</organism>
<feature type="binding site" evidence="5">
    <location>
        <position position="168"/>
    </location>
    <ligand>
        <name>phosphoenolpyruvate</name>
        <dbReference type="ChEBI" id="CHEBI:58702"/>
    </ligand>
</feature>
<dbReference type="KEGG" id="cga:Celgi_2152"/>
<comment type="function">
    <text evidence="5">Guanylyltransferase that catalyzes the activation of phosphoenolpyruvate (PEP) as enolpyruvoyl-2-diphospho-5'-guanosine, via the condensation of PEP with GTP. It is involved in the biosynthesis of coenzyme F420, a hydride carrier cofactor.</text>
</comment>
<gene>
    <name evidence="5" type="primary">fbiD</name>
    <name evidence="6" type="ordered locus">Celgi_2152</name>
</gene>
<dbReference type="Pfam" id="PF01983">
    <property type="entry name" value="CofC"/>
    <property type="match status" value="1"/>
</dbReference>
<evidence type="ECO:0000256" key="3">
    <source>
        <dbReference type="ARBA" id="ARBA00022741"/>
    </source>
</evidence>
<evidence type="ECO:0000313" key="7">
    <source>
        <dbReference type="Proteomes" id="UP000000485"/>
    </source>
</evidence>
<dbReference type="UniPathway" id="UPA00071"/>
<evidence type="ECO:0000256" key="4">
    <source>
        <dbReference type="ARBA" id="ARBA00023134"/>
    </source>
</evidence>
<name>F8A088_CELGA</name>
<keyword evidence="4 5" id="KW-0342">GTP-binding</keyword>
<dbReference type="STRING" id="593907.Celgi_2152"/>
<dbReference type="HOGENOM" id="CLU_076569_0_0_11"/>
<comment type="catalytic activity">
    <reaction evidence="5">
        <text>phosphoenolpyruvate + GTP + H(+) = enolpyruvoyl-2-diphospho-5'-guanosine + diphosphate</text>
        <dbReference type="Rhea" id="RHEA:30519"/>
        <dbReference type="ChEBI" id="CHEBI:15378"/>
        <dbReference type="ChEBI" id="CHEBI:33019"/>
        <dbReference type="ChEBI" id="CHEBI:37565"/>
        <dbReference type="ChEBI" id="CHEBI:58702"/>
        <dbReference type="ChEBI" id="CHEBI:143701"/>
        <dbReference type="EC" id="2.7.7.105"/>
    </reaction>
</comment>
<feature type="binding site" evidence="5">
    <location>
        <position position="165"/>
    </location>
    <ligand>
        <name>phosphoenolpyruvate</name>
        <dbReference type="ChEBI" id="CHEBI:58702"/>
    </ligand>
</feature>
<evidence type="ECO:0000256" key="1">
    <source>
        <dbReference type="ARBA" id="ARBA00022679"/>
    </source>
</evidence>
<keyword evidence="3 5" id="KW-0547">Nucleotide-binding</keyword>
<keyword evidence="7" id="KW-1185">Reference proteome</keyword>
<dbReference type="RefSeq" id="WP_013884170.1">
    <property type="nucleotide sequence ID" value="NC_015671.1"/>
</dbReference>
<dbReference type="PANTHER" id="PTHR40392">
    <property type="entry name" value="2-PHOSPHO-L-LACTATE GUANYLYLTRANSFERASE"/>
    <property type="match status" value="1"/>
</dbReference>